<dbReference type="Gene3D" id="3.40.50.300">
    <property type="entry name" value="P-loop containing nucleotide triphosphate hydrolases"/>
    <property type="match status" value="1"/>
</dbReference>
<keyword evidence="3 8" id="KW-0347">Helicase</keyword>
<dbReference type="OrthoDB" id="1902637at2759"/>
<proteinExistence type="predicted"/>
<dbReference type="Proteomes" id="UP000504603">
    <property type="component" value="Unplaced"/>
</dbReference>
<dbReference type="InterPro" id="IPR027417">
    <property type="entry name" value="P-loop_NTPase"/>
</dbReference>
<evidence type="ECO:0000256" key="2">
    <source>
        <dbReference type="ARBA" id="ARBA00022801"/>
    </source>
</evidence>
<dbReference type="GO" id="GO:0004386">
    <property type="term" value="F:helicase activity"/>
    <property type="evidence" value="ECO:0007669"/>
    <property type="project" value="UniProtKB-KW"/>
</dbReference>
<gene>
    <name evidence="8" type="primary">LOC111006731</name>
</gene>
<keyword evidence="2" id="KW-0378">Hydrolase</keyword>
<dbReference type="InterPro" id="IPR011545">
    <property type="entry name" value="DEAD/DEAH_box_helicase_dom"/>
</dbReference>
<evidence type="ECO:0000313" key="8">
    <source>
        <dbReference type="RefSeq" id="XP_022134505.1"/>
    </source>
</evidence>
<organism evidence="7 8">
    <name type="scientific">Momordica charantia</name>
    <name type="common">Bitter gourd</name>
    <name type="synonym">Balsam pear</name>
    <dbReference type="NCBI Taxonomy" id="3673"/>
    <lineage>
        <taxon>Eukaryota</taxon>
        <taxon>Viridiplantae</taxon>
        <taxon>Streptophyta</taxon>
        <taxon>Embryophyta</taxon>
        <taxon>Tracheophyta</taxon>
        <taxon>Spermatophyta</taxon>
        <taxon>Magnoliopsida</taxon>
        <taxon>eudicotyledons</taxon>
        <taxon>Gunneridae</taxon>
        <taxon>Pentapetalae</taxon>
        <taxon>rosids</taxon>
        <taxon>fabids</taxon>
        <taxon>Cucurbitales</taxon>
        <taxon>Cucurbitaceae</taxon>
        <taxon>Momordiceae</taxon>
        <taxon>Momordica</taxon>
    </lineage>
</organism>
<name>A0A6J1BYG8_MOMCH</name>
<dbReference type="KEGG" id="mcha:111006731"/>
<reference evidence="8" key="1">
    <citation type="submission" date="2025-08" db="UniProtKB">
        <authorList>
            <consortium name="RefSeq"/>
        </authorList>
    </citation>
    <scope>IDENTIFICATION</scope>
    <source>
        <strain evidence="8">OHB3-1</strain>
    </source>
</reference>
<evidence type="ECO:0000259" key="6">
    <source>
        <dbReference type="Pfam" id="PF00270"/>
    </source>
</evidence>
<sequence length="570" mass="62351">MAKGDDVAMRKRNKAARKKLRSKDGASSSSVSARVAAIIAAKKRRKSGKRRQCQGMCFSLPTPDDPYNDRNGKKDLNKRETKTTPSKGSKRAFSKDKSTSSPNGTVREVGREKSKPSKEGSGDTLSNGHIAKRSKTDPERTKVHANVKGGVQSFQNQREDSESCISPSKFLILCLNAIENALHHDSINRNGKPLFADTWGIEFWKCYSSGKDILDTSGLSSTDEQIAWVVSSAADSIARKEKEGLSFSSPYLLYLVPTQEKATQVRSMCKPLKALGVHTVSIHPGASLDHQIQGLKSCEPEFLVSTPERLLELVAVKAIDISGVSLLVVDGLESLSRGGYLNKTQSIRKSISSNLHTIVFSDSFSCAYVPVLQDLLWGPIRRLSLDASVASQSACTIQSINFYTSEEEKRSKVIKALDQANGSQHRPQLLKVLFILGKECNVHELATALKSKGHDILAGALFGVSEFKNNLEVDSRLRPVVAKIDIEQINTIDLGNYETIFILDAFPPIDKYVQILTGMARHSVNGVLHSFITKEEASVAGSLVEILEQCGQAVPETVRYLCLTQGTSES</sequence>
<evidence type="ECO:0000256" key="5">
    <source>
        <dbReference type="SAM" id="MobiDB-lite"/>
    </source>
</evidence>
<evidence type="ECO:0000256" key="4">
    <source>
        <dbReference type="ARBA" id="ARBA00022840"/>
    </source>
</evidence>
<dbReference type="Pfam" id="PF00270">
    <property type="entry name" value="DEAD"/>
    <property type="match status" value="1"/>
</dbReference>
<protein>
    <submittedName>
        <fullName evidence="8">Pre-mRNA-processing ATP-dependent RNA helicase prp5</fullName>
    </submittedName>
</protein>
<feature type="compositionally biased region" description="Basic residues" evidence="5">
    <location>
        <begin position="41"/>
        <end position="52"/>
    </location>
</feature>
<feature type="domain" description="DEAD/DEAH-box helicase" evidence="6">
    <location>
        <begin position="247"/>
        <end position="361"/>
    </location>
</feature>
<keyword evidence="7" id="KW-1185">Reference proteome</keyword>
<dbReference type="GO" id="GO:0005524">
    <property type="term" value="F:ATP binding"/>
    <property type="evidence" value="ECO:0007669"/>
    <property type="project" value="UniProtKB-KW"/>
</dbReference>
<dbReference type="GO" id="GO:0016787">
    <property type="term" value="F:hydrolase activity"/>
    <property type="evidence" value="ECO:0007669"/>
    <property type="project" value="UniProtKB-KW"/>
</dbReference>
<keyword evidence="1" id="KW-0547">Nucleotide-binding</keyword>
<evidence type="ECO:0000256" key="3">
    <source>
        <dbReference type="ARBA" id="ARBA00022806"/>
    </source>
</evidence>
<feature type="region of interest" description="Disordered" evidence="5">
    <location>
        <begin position="1"/>
        <end position="142"/>
    </location>
</feature>
<keyword evidence="4" id="KW-0067">ATP-binding</keyword>
<feature type="compositionally biased region" description="Basic residues" evidence="5">
    <location>
        <begin position="10"/>
        <end position="21"/>
    </location>
</feature>
<evidence type="ECO:0000256" key="1">
    <source>
        <dbReference type="ARBA" id="ARBA00022741"/>
    </source>
</evidence>
<dbReference type="GeneID" id="111006731"/>
<evidence type="ECO:0000313" key="7">
    <source>
        <dbReference type="Proteomes" id="UP000504603"/>
    </source>
</evidence>
<dbReference type="RefSeq" id="XP_022134505.1">
    <property type="nucleotide sequence ID" value="XM_022278813.1"/>
</dbReference>
<accession>A0A6J1BYG8</accession>
<feature type="compositionally biased region" description="Basic and acidic residues" evidence="5">
    <location>
        <begin position="67"/>
        <end position="82"/>
    </location>
</feature>
<dbReference type="PANTHER" id="PTHR47960">
    <property type="entry name" value="DEAD-BOX ATP-DEPENDENT RNA HELICASE 50"/>
    <property type="match status" value="1"/>
</dbReference>
<feature type="compositionally biased region" description="Basic and acidic residues" evidence="5">
    <location>
        <begin position="108"/>
        <end position="121"/>
    </location>
</feature>
<dbReference type="GO" id="GO:0003676">
    <property type="term" value="F:nucleic acid binding"/>
    <property type="evidence" value="ECO:0007669"/>
    <property type="project" value="InterPro"/>
</dbReference>
<dbReference type="AlphaFoldDB" id="A0A6J1BYG8"/>
<dbReference type="SUPFAM" id="SSF52540">
    <property type="entry name" value="P-loop containing nucleoside triphosphate hydrolases"/>
    <property type="match status" value="1"/>
</dbReference>
<feature type="compositionally biased region" description="Low complexity" evidence="5">
    <location>
        <begin position="25"/>
        <end position="40"/>
    </location>
</feature>